<dbReference type="CDD" id="cd13671">
    <property type="entry name" value="PBP2_TRAP_SBP_like_3"/>
    <property type="match status" value="1"/>
</dbReference>
<accession>A0AAN0K8T6</accession>
<dbReference type="Gene3D" id="3.40.190.170">
    <property type="entry name" value="Bacterial extracellular solute-binding protein, family 7"/>
    <property type="match status" value="1"/>
</dbReference>
<dbReference type="GO" id="GO:0030288">
    <property type="term" value="C:outer membrane-bounded periplasmic space"/>
    <property type="evidence" value="ECO:0007669"/>
    <property type="project" value="InterPro"/>
</dbReference>
<dbReference type="PANTHER" id="PTHR33376:SF2">
    <property type="entry name" value="DICARBOXYLATE-BINDING PERIPLASMIC PROTEIN"/>
    <property type="match status" value="1"/>
</dbReference>
<evidence type="ECO:0000256" key="1">
    <source>
        <dbReference type="ARBA" id="ARBA00022729"/>
    </source>
</evidence>
<evidence type="ECO:0000313" key="3">
    <source>
        <dbReference type="Proteomes" id="UP001431656"/>
    </source>
</evidence>
<dbReference type="AlphaFoldDB" id="A0AAN0K8T6"/>
<keyword evidence="1" id="KW-0732">Signal</keyword>
<dbReference type="SUPFAM" id="SSF53850">
    <property type="entry name" value="Periplasmic binding protein-like II"/>
    <property type="match status" value="1"/>
</dbReference>
<dbReference type="InterPro" id="IPR038404">
    <property type="entry name" value="TRAP_DctP_sf"/>
</dbReference>
<dbReference type="GO" id="GO:0055085">
    <property type="term" value="P:transmembrane transport"/>
    <property type="evidence" value="ECO:0007669"/>
    <property type="project" value="InterPro"/>
</dbReference>
<dbReference type="EMBL" id="AP028056">
    <property type="protein sequence ID" value="BEH01312.1"/>
    <property type="molecule type" value="Genomic_DNA"/>
</dbReference>
<dbReference type="InterPro" id="IPR004682">
    <property type="entry name" value="TRAP_DctP"/>
</dbReference>
<proteinExistence type="predicted"/>
<dbReference type="Pfam" id="PF03480">
    <property type="entry name" value="DctP"/>
    <property type="match status" value="1"/>
</dbReference>
<dbReference type="KEGG" id="broo:brsh051_05930"/>
<dbReference type="NCBIfam" id="NF037995">
    <property type="entry name" value="TRAP_S1"/>
    <property type="match status" value="1"/>
</dbReference>
<keyword evidence="3" id="KW-1185">Reference proteome</keyword>
<organism evidence="2 3">
    <name type="scientific">Brooklawnia propionicigenes</name>
    <dbReference type="NCBI Taxonomy" id="3041175"/>
    <lineage>
        <taxon>Bacteria</taxon>
        <taxon>Bacillati</taxon>
        <taxon>Actinomycetota</taxon>
        <taxon>Actinomycetes</taxon>
        <taxon>Propionibacteriales</taxon>
        <taxon>Propionibacteriaceae</taxon>
        <taxon>Brooklawnia</taxon>
    </lineage>
</organism>
<reference evidence="2" key="1">
    <citation type="journal article" date="2024" name="Int. J. Syst. Evol. Microbiol.">
        <title>Brooklawnia propionicigenes sp. nov., a facultatively anaerobic, propionate-producing bacterium isolated from a methanogenic reactor treating waste from cattle farms.</title>
        <authorList>
            <person name="Akita Y."/>
            <person name="Ueki A."/>
            <person name="Tonouchi A."/>
            <person name="Sugawara Y."/>
            <person name="Honma S."/>
            <person name="Kaku N."/>
            <person name="Ueki K."/>
        </authorList>
    </citation>
    <scope>NUCLEOTIDE SEQUENCE</scope>
    <source>
        <strain evidence="2">SH051</strain>
    </source>
</reference>
<name>A0AAN0K8T6_9ACTN</name>
<dbReference type="RefSeq" id="WP_286267419.1">
    <property type="nucleotide sequence ID" value="NZ_AP028056.1"/>
</dbReference>
<evidence type="ECO:0000313" key="2">
    <source>
        <dbReference type="EMBL" id="BEH01312.1"/>
    </source>
</evidence>
<protein>
    <submittedName>
        <fullName evidence="2">TRAP transporter substrate-binding protein</fullName>
    </submittedName>
</protein>
<dbReference type="InterPro" id="IPR018389">
    <property type="entry name" value="DctP_fam"/>
</dbReference>
<dbReference type="GO" id="GO:0030246">
    <property type="term" value="F:carbohydrate binding"/>
    <property type="evidence" value="ECO:0007669"/>
    <property type="project" value="TreeGrafter"/>
</dbReference>
<dbReference type="PANTHER" id="PTHR33376">
    <property type="match status" value="1"/>
</dbReference>
<gene>
    <name evidence="2" type="ORF">brsh051_05930</name>
</gene>
<dbReference type="Proteomes" id="UP001431656">
    <property type="component" value="Chromosome"/>
</dbReference>
<dbReference type="NCBIfam" id="TIGR00787">
    <property type="entry name" value="dctP"/>
    <property type="match status" value="1"/>
</dbReference>
<sequence>MTGYCIPYVLNGHLVFPKTPPAYRRPWASLRQRDSSTAKLLAARRSQQHKLSGGGTKTVFKLAFNQTEDHPQYVAGVELGKKLEEATDGRYSIRVYPNEQLGGQADVVQNLSNGTVEMMWIAASILEGYNPDFVVFNLPYMFDSTEAQTQVLSDTDLLSDLYTSLEASKSITVLTGVNAGTRNVYNSKRPIRTPADMQGLKVRVQQSDSQVAMIEAMGATASPMNFGDVYSAMQTGVLDGAENNEAVYHSMKHDEVAKYYSYTRHLLMPDYLLINSKTLAGMDEADREALLGLLPEVQTAANDGMVEFANKSIAQSEAIGAQFNDDVDVAAFKALVAPQNLASVNQNDARIKLYEGVQAANQAHPAK</sequence>